<dbReference type="PANTHER" id="PTHR42791">
    <property type="entry name" value="GNAT FAMILY ACETYLTRANSFERASE"/>
    <property type="match status" value="1"/>
</dbReference>
<dbReference type="Gene3D" id="3.40.630.30">
    <property type="match status" value="1"/>
</dbReference>
<dbReference type="GeneID" id="54303786"/>
<evidence type="ECO:0000313" key="2">
    <source>
        <dbReference type="EMBL" id="KAF2140462.1"/>
    </source>
</evidence>
<dbReference type="GO" id="GO:0016747">
    <property type="term" value="F:acyltransferase activity, transferring groups other than amino-acyl groups"/>
    <property type="evidence" value="ECO:0007669"/>
    <property type="project" value="InterPro"/>
</dbReference>
<dbReference type="SUPFAM" id="SSF55729">
    <property type="entry name" value="Acyl-CoA N-acyltransferases (Nat)"/>
    <property type="match status" value="1"/>
</dbReference>
<keyword evidence="3" id="KW-1185">Reference proteome</keyword>
<gene>
    <name evidence="2" type="ORF">K452DRAFT_359538</name>
</gene>
<protein>
    <recommendedName>
        <fullName evidence="1">N-acetyltransferase domain-containing protein</fullName>
    </recommendedName>
</protein>
<reference evidence="2" key="1">
    <citation type="journal article" date="2020" name="Stud. Mycol.">
        <title>101 Dothideomycetes genomes: a test case for predicting lifestyles and emergence of pathogens.</title>
        <authorList>
            <person name="Haridas S."/>
            <person name="Albert R."/>
            <person name="Binder M."/>
            <person name="Bloem J."/>
            <person name="Labutti K."/>
            <person name="Salamov A."/>
            <person name="Andreopoulos B."/>
            <person name="Baker S."/>
            <person name="Barry K."/>
            <person name="Bills G."/>
            <person name="Bluhm B."/>
            <person name="Cannon C."/>
            <person name="Castanera R."/>
            <person name="Culley D."/>
            <person name="Daum C."/>
            <person name="Ezra D."/>
            <person name="Gonzalez J."/>
            <person name="Henrissat B."/>
            <person name="Kuo A."/>
            <person name="Liang C."/>
            <person name="Lipzen A."/>
            <person name="Lutzoni F."/>
            <person name="Magnuson J."/>
            <person name="Mondo S."/>
            <person name="Nolan M."/>
            <person name="Ohm R."/>
            <person name="Pangilinan J."/>
            <person name="Park H.-J."/>
            <person name="Ramirez L."/>
            <person name="Alfaro M."/>
            <person name="Sun H."/>
            <person name="Tritt A."/>
            <person name="Yoshinaga Y."/>
            <person name="Zwiers L.-H."/>
            <person name="Turgeon B."/>
            <person name="Goodwin S."/>
            <person name="Spatafora J."/>
            <person name="Crous P."/>
            <person name="Grigoriev I."/>
        </authorList>
    </citation>
    <scope>NUCLEOTIDE SEQUENCE</scope>
    <source>
        <strain evidence="2">CBS 121167</strain>
    </source>
</reference>
<organism evidence="2 3">
    <name type="scientific">Aplosporella prunicola CBS 121167</name>
    <dbReference type="NCBI Taxonomy" id="1176127"/>
    <lineage>
        <taxon>Eukaryota</taxon>
        <taxon>Fungi</taxon>
        <taxon>Dikarya</taxon>
        <taxon>Ascomycota</taxon>
        <taxon>Pezizomycotina</taxon>
        <taxon>Dothideomycetes</taxon>
        <taxon>Dothideomycetes incertae sedis</taxon>
        <taxon>Botryosphaeriales</taxon>
        <taxon>Aplosporellaceae</taxon>
        <taxon>Aplosporella</taxon>
    </lineage>
</organism>
<dbReference type="PROSITE" id="PS51186">
    <property type="entry name" value="GNAT"/>
    <property type="match status" value="1"/>
</dbReference>
<dbReference type="Proteomes" id="UP000799438">
    <property type="component" value="Unassembled WGS sequence"/>
</dbReference>
<evidence type="ECO:0000313" key="3">
    <source>
        <dbReference type="Proteomes" id="UP000799438"/>
    </source>
</evidence>
<dbReference type="OrthoDB" id="2115692at2759"/>
<dbReference type="InterPro" id="IPR016181">
    <property type="entry name" value="Acyl_CoA_acyltransferase"/>
</dbReference>
<dbReference type="EMBL" id="ML995489">
    <property type="protein sequence ID" value="KAF2140462.1"/>
    <property type="molecule type" value="Genomic_DNA"/>
</dbReference>
<feature type="domain" description="N-acetyltransferase" evidence="1">
    <location>
        <begin position="69"/>
        <end position="218"/>
    </location>
</feature>
<dbReference type="AlphaFoldDB" id="A0A6A6B8C1"/>
<evidence type="ECO:0000259" key="1">
    <source>
        <dbReference type="PROSITE" id="PS51186"/>
    </source>
</evidence>
<dbReference type="InterPro" id="IPR052523">
    <property type="entry name" value="Trichothecene_AcTrans"/>
</dbReference>
<dbReference type="Pfam" id="PF13508">
    <property type="entry name" value="Acetyltransf_7"/>
    <property type="match status" value="1"/>
</dbReference>
<dbReference type="RefSeq" id="XP_033396175.1">
    <property type="nucleotide sequence ID" value="XM_033546280.1"/>
</dbReference>
<dbReference type="CDD" id="cd04301">
    <property type="entry name" value="NAT_SF"/>
    <property type="match status" value="1"/>
</dbReference>
<sequence>MPLRVLPVTDPHADMPRLLVIQFAAFAAQPSHAWLYPDNSLAVAVARALHELQEEPALRVVKCVELAGDEVDSQAGGAGERIVGFAKWTFYERERGEEEWKRREDVPFADEDARRRALLVVEPLCALRERLWAGRPHCLCAILAVDPAYQRRGAGTLLLRWGLEEARKRGLPAYLEATEEGKELYLKEGFRDVGDALVVRKEDWEGDRDMVFPGLVWEA</sequence>
<accession>A0A6A6B8C1</accession>
<dbReference type="PANTHER" id="PTHR42791:SF1">
    <property type="entry name" value="N-ACETYLTRANSFERASE DOMAIN-CONTAINING PROTEIN"/>
    <property type="match status" value="1"/>
</dbReference>
<proteinExistence type="predicted"/>
<name>A0A6A6B8C1_9PEZI</name>
<dbReference type="InterPro" id="IPR000182">
    <property type="entry name" value="GNAT_dom"/>
</dbReference>